<dbReference type="EMBL" id="UGAK01000003">
    <property type="protein sequence ID" value="STF94268.1"/>
    <property type="molecule type" value="Genomic_DNA"/>
</dbReference>
<evidence type="ECO:0000313" key="5">
    <source>
        <dbReference type="EMBL" id="QLG58002.1"/>
    </source>
</evidence>
<dbReference type="NCBIfam" id="TIGR02794">
    <property type="entry name" value="tolA_full"/>
    <property type="match status" value="1"/>
</dbReference>
<evidence type="ECO:0000313" key="7">
    <source>
        <dbReference type="EMBL" id="STF94268.1"/>
    </source>
</evidence>
<reference evidence="2 16" key="2">
    <citation type="submission" date="2019-03" db="EMBL/GenBank/DDBJ databases">
        <title>Whole Genome Sequencing of Shiga-Toxin Escherichia coli Strains from Nebraska.</title>
        <authorList>
            <person name="Abdalhamid B."/>
            <person name="Mccutchen E.L."/>
            <person name="Bouska A.C."/>
            <person name="Hinrichs S.H."/>
            <person name="Iwen P.C."/>
        </authorList>
    </citation>
    <scope>NUCLEOTIDE SEQUENCE [LARGE SCALE GENOMIC DNA]</scope>
    <source>
        <strain evidence="2 16">STEC_170836</strain>
    </source>
</reference>
<reference evidence="5" key="5">
    <citation type="journal article" date="2020" name="Int. J. Antimicrob. Agents">
        <title>Identification and characterisation of fosfomycin resistance in Escherichia coli urinary tract infection isolates from Australia.</title>
        <authorList>
            <person name="Mowlaboccus S."/>
            <person name="Daley D."/>
            <person name="Pang S."/>
            <person name="Gottlieb T."/>
            <person name="Merlino J."/>
            <person name="Nimmo G.R."/>
            <person name="George N."/>
            <person name="Korman T.M."/>
            <person name="Streitberg R."/>
            <person name="Robson J."/>
            <person name="Peachey G."/>
            <person name="Collignon P."/>
            <person name="Bradbury S."/>
            <person name="Colombi E."/>
            <person name="Ramsay J.P."/>
            <person name="Rogers B.A."/>
            <person name="Coombs G.W."/>
        </authorList>
    </citation>
    <scope>NUCLEOTIDE SEQUENCE</scope>
    <source>
        <strain evidence="5">EC2</strain>
    </source>
</reference>
<keyword evidence="1" id="KW-0732">Signal</keyword>
<dbReference type="AlphaFoldDB" id="A0A093DB51"/>
<dbReference type="EMBL" id="JAAGYP010000065">
    <property type="protein sequence ID" value="NEN73148.1"/>
    <property type="molecule type" value="Genomic_DNA"/>
</dbReference>
<dbReference type="Proteomes" id="UP000254043">
    <property type="component" value="Unassembled WGS sequence"/>
</dbReference>
<feature type="signal peptide" evidence="1">
    <location>
        <begin position="1"/>
        <end position="19"/>
    </location>
</feature>
<evidence type="ECO:0000313" key="13">
    <source>
        <dbReference type="Proteomes" id="UP000254647"/>
    </source>
</evidence>
<evidence type="ECO:0000313" key="4">
    <source>
        <dbReference type="EMBL" id="NEN73148.1"/>
    </source>
</evidence>
<dbReference type="EMBL" id="VZEL01000050">
    <property type="protein sequence ID" value="KAB0121550.1"/>
    <property type="molecule type" value="Genomic_DNA"/>
</dbReference>
<reference evidence="5" key="8">
    <citation type="submission" date="2020-06" db="EMBL/GenBank/DDBJ databases">
        <authorList>
            <person name="Ramsay J.P."/>
            <person name="Colombi E."/>
            <person name="Mowlaboccus S."/>
        </authorList>
    </citation>
    <scope>NUCLEOTIDE SEQUENCE</scope>
    <source>
        <strain evidence="5">EC2</strain>
    </source>
</reference>
<dbReference type="EMBL" id="UGCV01000008">
    <property type="protein sequence ID" value="STJ18316.1"/>
    <property type="molecule type" value="Genomic_DNA"/>
</dbReference>
<gene>
    <name evidence="2" type="primary">tolA</name>
    <name evidence="6" type="synonym">tolA_1</name>
    <name evidence="8" type="synonym">tolA_2</name>
    <name evidence="2" type="ORF">F7F11_25130</name>
    <name evidence="10" type="ORF">FV293_26595</name>
    <name evidence="3" type="ORF">FVB16_10705</name>
    <name evidence="4" type="ORF">G3W53_24240</name>
    <name evidence="5" type="ORF">HX136_14750</name>
    <name evidence="6" type="ORF">NCTC10767_03314</name>
    <name evidence="9" type="ORF">NCTC7922_02664</name>
    <name evidence="7" type="ORF">NCTC7927_03100</name>
    <name evidence="8" type="ORF">NCTC9081_03800</name>
</gene>
<dbReference type="RefSeq" id="WP_000271631.1">
    <property type="nucleotide sequence ID" value="NZ_AP027206.1"/>
</dbReference>
<dbReference type="Proteomes" id="UP000254174">
    <property type="component" value="Unassembled WGS sequence"/>
</dbReference>
<reference evidence="11 12" key="1">
    <citation type="submission" date="2018-06" db="EMBL/GenBank/DDBJ databases">
        <authorList>
            <consortium name="Pathogen Informatics"/>
            <person name="Doyle S."/>
        </authorList>
    </citation>
    <scope>NUCLEOTIDE SEQUENCE [LARGE SCALE GENOMIC DNA]</scope>
    <source>
        <strain evidence="6 13">NCTC10767</strain>
        <strain evidence="9 12">NCTC7922</strain>
        <strain evidence="7 11">NCTC7927</strain>
        <strain evidence="8 14">NCTC9081</strain>
    </source>
</reference>
<evidence type="ECO:0000313" key="17">
    <source>
        <dbReference type="Proteomes" id="UP000392867"/>
    </source>
</evidence>
<proteinExistence type="predicted"/>
<dbReference type="GO" id="GO:0019534">
    <property type="term" value="F:toxin transmembrane transporter activity"/>
    <property type="evidence" value="ECO:0007669"/>
    <property type="project" value="InterPro"/>
</dbReference>
<dbReference type="Gene3D" id="3.30.1150.10">
    <property type="match status" value="1"/>
</dbReference>
<evidence type="ECO:0000313" key="11">
    <source>
        <dbReference type="Proteomes" id="UP000254043"/>
    </source>
</evidence>
<evidence type="ECO:0000313" key="3">
    <source>
        <dbReference type="EMBL" id="MPU49294.1"/>
    </source>
</evidence>
<evidence type="ECO:0000313" key="16">
    <source>
        <dbReference type="Proteomes" id="UP000327073"/>
    </source>
</evidence>
<organism evidence="2 16">
    <name type="scientific">Escherichia coli</name>
    <dbReference type="NCBI Taxonomy" id="562"/>
    <lineage>
        <taxon>Bacteria</taxon>
        <taxon>Pseudomonadati</taxon>
        <taxon>Pseudomonadota</taxon>
        <taxon>Gammaproteobacteria</taxon>
        <taxon>Enterobacterales</taxon>
        <taxon>Enterobacteriaceae</taxon>
        <taxon>Escherichia</taxon>
    </lineage>
</organism>
<dbReference type="InterPro" id="IPR014161">
    <property type="entry name" value="Tol-Pal_TolA"/>
</dbReference>
<dbReference type="EMBL" id="CP058571">
    <property type="protein sequence ID" value="QLG58002.1"/>
    <property type="molecule type" value="Genomic_DNA"/>
</dbReference>
<reference evidence="19" key="7">
    <citation type="submission" date="2020-06" db="EMBL/GenBank/DDBJ databases">
        <title>Identification and Characterisation of Fosfomycin Resistance in Escherichia coli Urinary Tract Infection Isolates from Australia.</title>
        <authorList>
            <person name="Mowlaboccus S."/>
            <person name="Daley D."/>
            <person name="Pang S."/>
            <person name="Gottlieb T."/>
            <person name="Nimmo G.R."/>
            <person name="George N."/>
            <person name="Korman T.M."/>
            <person name="Strietberg R."/>
            <person name="Robson J."/>
            <person name="Peachey G."/>
            <person name="Collignon P."/>
            <person name="Bradbury S."/>
            <person name="Colombi E."/>
            <person name="Ramsay J.P."/>
            <person name="Rogers B.A."/>
            <person name="Coombs G.W."/>
        </authorList>
    </citation>
    <scope>NUCLEOTIDE SEQUENCE [LARGE SCALE GENOMIC DNA]</scope>
    <source>
        <strain evidence="19">EC2</strain>
    </source>
</reference>
<sequence>MYCRAVPVLVLILASLTTGCTKDVSTNNYDASLYHSDKLIKSQNLSSSERTPDASEEIRQYAIQVRKAIEEQLKDASKYSGKECSLRMYMAPNGLLLQVKRESGDPDLCREAMNAVKNADIPSPPSSGVYKAFRNGVLDFKL</sequence>
<name>A0A093DB51_ECOLX</name>
<dbReference type="GO" id="GO:0043213">
    <property type="term" value="P:bacteriocin transport"/>
    <property type="evidence" value="ECO:0007669"/>
    <property type="project" value="InterPro"/>
</dbReference>
<dbReference type="GO" id="GO:0016020">
    <property type="term" value="C:membrane"/>
    <property type="evidence" value="ECO:0007669"/>
    <property type="project" value="InterPro"/>
</dbReference>
<reference evidence="10 15" key="4">
    <citation type="submission" date="2019-08" db="EMBL/GenBank/DDBJ databases">
        <title>Whole genome analysis of cultivated E. coli strains isolated from CD patients and healthy donors.</title>
        <authorList>
            <person name="Siniagina M.N."/>
            <person name="Markelova M.I."/>
            <person name="Laikov A.V."/>
            <person name="Boulygina E.A."/>
            <person name="Khusnutdinova D.R."/>
            <person name="Kharchenko A."/>
            <person name="Grigoryeva T.V."/>
        </authorList>
    </citation>
    <scope>NUCLEOTIDE SEQUENCE [LARGE SCALE GENOMIC DNA]</scope>
    <source>
        <strain evidence="10 15">1_45_11</strain>
    </source>
</reference>
<dbReference type="EMBL" id="VRXD01000088">
    <property type="protein sequence ID" value="TXQ27793.1"/>
    <property type="molecule type" value="Genomic_DNA"/>
</dbReference>
<dbReference type="Proteomes" id="UP000392867">
    <property type="component" value="Unassembled WGS sequence"/>
</dbReference>
<reference evidence="4 18" key="6">
    <citation type="submission" date="2020-02" db="EMBL/GenBank/DDBJ databases">
        <authorList>
            <person name="Subbiah M."/>
            <person name="Call D."/>
        </authorList>
    </citation>
    <scope>NUCLEOTIDE SEQUENCE [LARGE SCALE GENOMIC DNA]</scope>
    <source>
        <strain evidence="4 18">8375wB1</strain>
    </source>
</reference>
<evidence type="ECO:0000313" key="15">
    <source>
        <dbReference type="Proteomes" id="UP000321295"/>
    </source>
</evidence>
<evidence type="ECO:0000313" key="12">
    <source>
        <dbReference type="Proteomes" id="UP000254174"/>
    </source>
</evidence>
<dbReference type="EMBL" id="UFXW01000004">
    <property type="protein sequence ID" value="STC84486.1"/>
    <property type="molecule type" value="Genomic_DNA"/>
</dbReference>
<accession>A0A093DB51</accession>
<reference evidence="3 17" key="3">
    <citation type="submission" date="2019-08" db="EMBL/GenBank/DDBJ databases">
        <title>Identification of Water Treatment Resistant and Multidrug Resistant Urinary Pathogenic Escherichia coli in Wastewater.</title>
        <authorList>
            <person name="Neumann N."/>
        </authorList>
    </citation>
    <scope>NUCLEOTIDE SEQUENCE [LARGE SCALE GENOMIC DNA]</scope>
    <source>
        <strain evidence="3 17">WU2356</strain>
    </source>
</reference>
<dbReference type="Proteomes" id="UP000509796">
    <property type="component" value="Chromosome"/>
</dbReference>
<dbReference type="Pfam" id="PF06519">
    <property type="entry name" value="TolA"/>
    <property type="match status" value="1"/>
</dbReference>
<dbReference type="EMBL" id="VOTT01000161">
    <property type="protein sequence ID" value="MPU49294.1"/>
    <property type="molecule type" value="Genomic_DNA"/>
</dbReference>
<evidence type="ECO:0000313" key="10">
    <source>
        <dbReference type="EMBL" id="TXQ27793.1"/>
    </source>
</evidence>
<dbReference type="Proteomes" id="UP000471360">
    <property type="component" value="Unassembled WGS sequence"/>
</dbReference>
<evidence type="ECO:0000313" key="18">
    <source>
        <dbReference type="Proteomes" id="UP000471360"/>
    </source>
</evidence>
<dbReference type="PROSITE" id="PS51257">
    <property type="entry name" value="PROKAR_LIPOPROTEIN"/>
    <property type="match status" value="1"/>
</dbReference>
<dbReference type="Proteomes" id="UP000321295">
    <property type="component" value="Unassembled WGS sequence"/>
</dbReference>
<dbReference type="EMBL" id="UGFC01000006">
    <property type="protein sequence ID" value="STM16276.1"/>
    <property type="molecule type" value="Genomic_DNA"/>
</dbReference>
<dbReference type="Proteomes" id="UP000254647">
    <property type="component" value="Unassembled WGS sequence"/>
</dbReference>
<evidence type="ECO:0000313" key="14">
    <source>
        <dbReference type="Proteomes" id="UP000254716"/>
    </source>
</evidence>
<evidence type="ECO:0000313" key="2">
    <source>
        <dbReference type="EMBL" id="KAB0121550.1"/>
    </source>
</evidence>
<dbReference type="Proteomes" id="UP000254716">
    <property type="component" value="Unassembled WGS sequence"/>
</dbReference>
<protein>
    <submittedName>
        <fullName evidence="2">Cell envelope integrity protein TolA</fullName>
    </submittedName>
    <submittedName>
        <fullName evidence="6">TolA protein of prophage</fullName>
    </submittedName>
</protein>
<dbReference type="Proteomes" id="UP000327073">
    <property type="component" value="Unassembled WGS sequence"/>
</dbReference>
<feature type="chain" id="PRO_5014219326" evidence="1">
    <location>
        <begin position="20"/>
        <end position="142"/>
    </location>
</feature>
<evidence type="ECO:0000256" key="1">
    <source>
        <dbReference type="SAM" id="SignalP"/>
    </source>
</evidence>
<evidence type="ECO:0000313" key="19">
    <source>
        <dbReference type="Proteomes" id="UP000509796"/>
    </source>
</evidence>
<dbReference type="SUPFAM" id="SSF74653">
    <property type="entry name" value="TolA/TonB C-terminal domain"/>
    <property type="match status" value="1"/>
</dbReference>
<evidence type="ECO:0000313" key="6">
    <source>
        <dbReference type="EMBL" id="STC84486.1"/>
    </source>
</evidence>
<evidence type="ECO:0000313" key="9">
    <source>
        <dbReference type="EMBL" id="STM16276.1"/>
    </source>
</evidence>
<evidence type="ECO:0000313" key="8">
    <source>
        <dbReference type="EMBL" id="STJ18316.1"/>
    </source>
</evidence>